<sequence length="399" mass="45215">MAPASCSVLSALFISLASSWKKMASWNNSETSEQKQYQQNPTFLYDGLYCSEENWEKEVSVGYFHDEVKGESFYSIDSNNRISFPVFAEQDLSWEEEELSSLFAKEEQNQLYKILEINPSLARARSEAVEWILKVNVHYAFTAVTAILAVNYLDRFLLGVHLEKDKPWMAQLAAVACLSLAAKVEETQVPLLLDFQVEDSNYVFEAKTIQRMEILVLSTLKWKMNPVTAISFLDHITRRLGLRDYLCLEFLKRSMPYLPSVMATAIMLYIIDGVEPSLAAEYQSQLLEGEKGRLNFQGSAWGCCVWFWWGERGGTLEDCSKLVMELAPRDHFKFSSKRKYSSIPGSPNGVFDVSFSSDSTDDSWSVVSSVSSSPEPLSKKTRALLSLNDANTDFLSLPR</sequence>
<feature type="chain" id="PRO_5032333531" description="B-like cyclin" evidence="7">
    <location>
        <begin position="20"/>
        <end position="399"/>
    </location>
</feature>
<dbReference type="InterPro" id="IPR036915">
    <property type="entry name" value="Cyclin-like_sf"/>
</dbReference>
<comment type="similarity">
    <text evidence="6">Belongs to the cyclin family.</text>
</comment>
<dbReference type="OrthoDB" id="5590282at2759"/>
<dbReference type="FunFam" id="1.10.472.10:FF:000074">
    <property type="entry name" value="D3-type cyclin"/>
    <property type="match status" value="1"/>
</dbReference>
<dbReference type="InterPro" id="IPR039361">
    <property type="entry name" value="Cyclin"/>
</dbReference>
<accession>A0A835N737</accession>
<evidence type="ECO:0000256" key="4">
    <source>
        <dbReference type="ARBA" id="ARBA00023306"/>
    </source>
</evidence>
<name>A0A835N737_9ROSI</name>
<keyword evidence="4" id="KW-0131">Cell cycle</keyword>
<protein>
    <recommendedName>
        <fullName evidence="5">B-like cyclin</fullName>
    </recommendedName>
</protein>
<feature type="domain" description="Cyclin-like" evidence="8">
    <location>
        <begin position="130"/>
        <end position="218"/>
    </location>
</feature>
<proteinExistence type="inferred from homology"/>
<evidence type="ECO:0000259" key="8">
    <source>
        <dbReference type="SMART" id="SM00385"/>
    </source>
</evidence>
<keyword evidence="7" id="KW-0732">Signal</keyword>
<dbReference type="Gene3D" id="1.10.472.10">
    <property type="entry name" value="Cyclin-like"/>
    <property type="match status" value="1"/>
</dbReference>
<evidence type="ECO:0000256" key="2">
    <source>
        <dbReference type="ARBA" id="ARBA00022618"/>
    </source>
</evidence>
<keyword evidence="10" id="KW-1185">Reference proteome</keyword>
<keyword evidence="2" id="KW-0132">Cell division</keyword>
<evidence type="ECO:0000313" key="10">
    <source>
        <dbReference type="Proteomes" id="UP000657918"/>
    </source>
</evidence>
<evidence type="ECO:0000313" key="9">
    <source>
        <dbReference type="EMBL" id="KAF9687537.1"/>
    </source>
</evidence>
<dbReference type="EMBL" id="JADGMS010000002">
    <property type="protein sequence ID" value="KAF9687537.1"/>
    <property type="molecule type" value="Genomic_DNA"/>
</dbReference>
<comment type="caution">
    <text evidence="9">The sequence shown here is derived from an EMBL/GenBank/DDBJ whole genome shotgun (WGS) entry which is preliminary data.</text>
</comment>
<dbReference type="CDD" id="cd20543">
    <property type="entry name" value="CYCLIN_AtCycD-like_rpt1"/>
    <property type="match status" value="1"/>
</dbReference>
<comment type="subunit">
    <text evidence="1">Interacts with the CDC2 protein kinase to form a serine/threonine kinase holoenzyme complex also known as maturation promoting factor (MPF). The cyclin subunit imparts substrate specificity to the complex.</text>
</comment>
<dbReference type="PROSITE" id="PS00292">
    <property type="entry name" value="CYCLINS"/>
    <property type="match status" value="1"/>
</dbReference>
<evidence type="ECO:0000256" key="3">
    <source>
        <dbReference type="ARBA" id="ARBA00023127"/>
    </source>
</evidence>
<evidence type="ECO:0000256" key="1">
    <source>
        <dbReference type="ARBA" id="ARBA00011177"/>
    </source>
</evidence>
<dbReference type="SMART" id="SM00385">
    <property type="entry name" value="CYCLIN"/>
    <property type="match status" value="1"/>
</dbReference>
<evidence type="ECO:0000256" key="5">
    <source>
        <dbReference type="ARBA" id="ARBA00032263"/>
    </source>
</evidence>
<dbReference type="AlphaFoldDB" id="A0A835N737"/>
<dbReference type="InterPro" id="IPR013763">
    <property type="entry name" value="Cyclin-like_dom"/>
</dbReference>
<gene>
    <name evidence="9" type="ORF">SADUNF_Sadunf02G0103800</name>
</gene>
<reference evidence="9 10" key="1">
    <citation type="submission" date="2020-10" db="EMBL/GenBank/DDBJ databases">
        <title>Plant Genome Project.</title>
        <authorList>
            <person name="Zhang R.-G."/>
        </authorList>
    </citation>
    <scope>NUCLEOTIDE SEQUENCE [LARGE SCALE GENOMIC DNA]</scope>
    <source>
        <strain evidence="9">FAFU-HL-1</strain>
        <tissue evidence="9">Leaf</tissue>
    </source>
</reference>
<dbReference type="Pfam" id="PF00134">
    <property type="entry name" value="Cyclin_N"/>
    <property type="match status" value="1"/>
</dbReference>
<dbReference type="GO" id="GO:0051301">
    <property type="term" value="P:cell division"/>
    <property type="evidence" value="ECO:0007669"/>
    <property type="project" value="UniProtKB-KW"/>
</dbReference>
<organism evidence="9 10">
    <name type="scientific">Salix dunnii</name>
    <dbReference type="NCBI Taxonomy" id="1413687"/>
    <lineage>
        <taxon>Eukaryota</taxon>
        <taxon>Viridiplantae</taxon>
        <taxon>Streptophyta</taxon>
        <taxon>Embryophyta</taxon>
        <taxon>Tracheophyta</taxon>
        <taxon>Spermatophyta</taxon>
        <taxon>Magnoliopsida</taxon>
        <taxon>eudicotyledons</taxon>
        <taxon>Gunneridae</taxon>
        <taxon>Pentapetalae</taxon>
        <taxon>rosids</taxon>
        <taxon>fabids</taxon>
        <taxon>Malpighiales</taxon>
        <taxon>Salicaceae</taxon>
        <taxon>Saliceae</taxon>
        <taxon>Salix</taxon>
    </lineage>
</organism>
<keyword evidence="3 6" id="KW-0195">Cyclin</keyword>
<dbReference type="SUPFAM" id="SSF47954">
    <property type="entry name" value="Cyclin-like"/>
    <property type="match status" value="1"/>
</dbReference>
<dbReference type="PANTHER" id="PTHR10177">
    <property type="entry name" value="CYCLINS"/>
    <property type="match status" value="1"/>
</dbReference>
<dbReference type="InterPro" id="IPR006671">
    <property type="entry name" value="Cyclin_N"/>
</dbReference>
<dbReference type="InterPro" id="IPR048258">
    <property type="entry name" value="Cyclins_cyclin-box"/>
</dbReference>
<dbReference type="Proteomes" id="UP000657918">
    <property type="component" value="Unassembled WGS sequence"/>
</dbReference>
<evidence type="ECO:0000256" key="7">
    <source>
        <dbReference type="SAM" id="SignalP"/>
    </source>
</evidence>
<evidence type="ECO:0000256" key="6">
    <source>
        <dbReference type="RuleBase" id="RU000383"/>
    </source>
</evidence>
<feature type="signal peptide" evidence="7">
    <location>
        <begin position="1"/>
        <end position="19"/>
    </location>
</feature>